<sequence>MKRLLLIHGAELAVFALLAAVPLAVANPYALGLLTLLAIYGILLIGLDVTVGYLGQINLGHVAFLGLGAYAAGICLTRFGLGLFPALGVATGVGILLGGLLALPALRLEGPQFALATLSFTALSFTFLNEMESLTGGAQGLSLTRPPLFGHDLTPRAFFWLCTVLLAFVWLTMRNLLHSQWGRAFEALRDSAIATDAMGIGAYRHKVAAFALGSGLGGLAGGLYAFNFQYLQPQSFVYDLMVILLLGVVLGGRKSLWGAFVGASIVVLLPNLLSNRHVFLAVSGLGFLLALGSGARGLVRKTTRPFQALAPVVAMGLLVVGGLLVKNTEDWRKAIFALMLFSVVVGLPEGLMGFAARALTRLFRVAPSPLPAPSPLDDVLPLRVADGSAFLELEDLKRHFGGVKAVDGLSMTVRSGQIHGLIGPNGSGKSTAVNVISGLYPPTSGRMRLRGRPLGTGSLYRAAQSGLARTFQNLQLFGELTALENVMVALKGVYRSPIPLVLLGLAKGEERRARADGLALLDLLGLKDQARTRAKDLTYGDQRFLEIARALARKPDLLILDEPAAGLAHPDVQRLIQTIRRIHQRGIAMILIEHHMDVVSELCTLVTVLDGGRVIAEGSPDEVKRHPKVVEAYLGQAGPGDAASEPA</sequence>
<protein>
    <recommendedName>
        <fullName evidence="10">ABC transporter domain-containing protein</fullName>
    </recommendedName>
</protein>
<reference evidence="11 12" key="1">
    <citation type="journal article" date="2023" name="Antonie Van Leeuwenhoek">
        <title>Mesoterricola silvestris gen. nov., sp. nov., Mesoterricola sediminis sp. nov., Geothrix oryzae sp. nov., Geothrix edaphica sp. nov., Geothrix rubra sp. nov., and Geothrix limicola sp. nov., six novel members of Acidobacteriota isolated from soils.</title>
        <authorList>
            <person name="Itoh H."/>
            <person name="Sugisawa Y."/>
            <person name="Mise K."/>
            <person name="Xu Z."/>
            <person name="Kuniyasu M."/>
            <person name="Ushijima N."/>
            <person name="Kawano K."/>
            <person name="Kobayashi E."/>
            <person name="Shiratori Y."/>
            <person name="Masuda Y."/>
            <person name="Senoo K."/>
        </authorList>
    </citation>
    <scope>NUCLEOTIDE SEQUENCE [LARGE SCALE GENOMIC DNA]</scope>
    <source>
        <strain evidence="11 12">Red803</strain>
    </source>
</reference>
<dbReference type="SMART" id="SM00382">
    <property type="entry name" value="AAA"/>
    <property type="match status" value="1"/>
</dbReference>
<feature type="transmembrane region" description="Helical" evidence="9">
    <location>
        <begin position="207"/>
        <end position="226"/>
    </location>
</feature>
<keyword evidence="3" id="KW-1003">Cell membrane</keyword>
<feature type="transmembrane region" description="Helical" evidence="9">
    <location>
        <begin position="62"/>
        <end position="81"/>
    </location>
</feature>
<evidence type="ECO:0000259" key="10">
    <source>
        <dbReference type="PROSITE" id="PS50893"/>
    </source>
</evidence>
<dbReference type="Proteomes" id="UP001165089">
    <property type="component" value="Unassembled WGS sequence"/>
</dbReference>
<gene>
    <name evidence="11" type="ORF">GETHPA_29780</name>
</gene>
<evidence type="ECO:0000313" key="12">
    <source>
        <dbReference type="Proteomes" id="UP001165089"/>
    </source>
</evidence>
<accession>A0ABQ5QBL2</accession>
<feature type="transmembrane region" description="Helical" evidence="9">
    <location>
        <begin position="279"/>
        <end position="299"/>
    </location>
</feature>
<dbReference type="Pfam" id="PF00005">
    <property type="entry name" value="ABC_tran"/>
    <property type="match status" value="1"/>
</dbReference>
<feature type="transmembrane region" description="Helical" evidence="9">
    <location>
        <begin position="331"/>
        <end position="354"/>
    </location>
</feature>
<evidence type="ECO:0000313" key="11">
    <source>
        <dbReference type="EMBL" id="GLH71444.1"/>
    </source>
</evidence>
<dbReference type="Pfam" id="PF12399">
    <property type="entry name" value="BCA_ABC_TP_C"/>
    <property type="match status" value="1"/>
</dbReference>
<dbReference type="PROSITE" id="PS50893">
    <property type="entry name" value="ABC_TRANSPORTER_2"/>
    <property type="match status" value="1"/>
</dbReference>
<keyword evidence="6" id="KW-0067">ATP-binding</keyword>
<evidence type="ECO:0000256" key="5">
    <source>
        <dbReference type="ARBA" id="ARBA00022741"/>
    </source>
</evidence>
<keyword evidence="5" id="KW-0547">Nucleotide-binding</keyword>
<dbReference type="InterPro" id="IPR032823">
    <property type="entry name" value="BCA_ABC_TP_C"/>
</dbReference>
<dbReference type="PANTHER" id="PTHR45772">
    <property type="entry name" value="CONSERVED COMPONENT OF ABC TRANSPORTER FOR NATURAL AMINO ACIDS-RELATED"/>
    <property type="match status" value="1"/>
</dbReference>
<dbReference type="InterPro" id="IPR001851">
    <property type="entry name" value="ABC_transp_permease"/>
</dbReference>
<dbReference type="PANTHER" id="PTHR45772:SF9">
    <property type="entry name" value="CONSERVED COMPONENT OF ABC TRANSPORTER FOR NATURAL AMINO ACIDS"/>
    <property type="match status" value="1"/>
</dbReference>
<feature type="domain" description="ABC transporter" evidence="10">
    <location>
        <begin position="391"/>
        <end position="636"/>
    </location>
</feature>
<keyword evidence="8 9" id="KW-0472">Membrane</keyword>
<proteinExistence type="predicted"/>
<dbReference type="SUPFAM" id="SSF52540">
    <property type="entry name" value="P-loop containing nucleoside triphosphate hydrolases"/>
    <property type="match status" value="1"/>
</dbReference>
<dbReference type="CDD" id="cd06581">
    <property type="entry name" value="TM_PBP1_LivM_like"/>
    <property type="match status" value="1"/>
</dbReference>
<evidence type="ECO:0000256" key="6">
    <source>
        <dbReference type="ARBA" id="ARBA00022840"/>
    </source>
</evidence>
<evidence type="ECO:0000256" key="9">
    <source>
        <dbReference type="SAM" id="Phobius"/>
    </source>
</evidence>
<feature type="transmembrane region" description="Helical" evidence="9">
    <location>
        <begin position="157"/>
        <end position="177"/>
    </location>
</feature>
<feature type="transmembrane region" description="Helical" evidence="9">
    <location>
        <begin position="36"/>
        <end position="55"/>
    </location>
</feature>
<comment type="caution">
    <text evidence="11">The sequence shown here is derived from an EMBL/GenBank/DDBJ whole genome shotgun (WGS) entry which is preliminary data.</text>
</comment>
<keyword evidence="2" id="KW-0813">Transport</keyword>
<evidence type="ECO:0000256" key="1">
    <source>
        <dbReference type="ARBA" id="ARBA00004651"/>
    </source>
</evidence>
<dbReference type="RefSeq" id="WP_285727766.1">
    <property type="nucleotide sequence ID" value="NZ_BSDD01000007.1"/>
</dbReference>
<feature type="transmembrane region" description="Helical" evidence="9">
    <location>
        <begin position="306"/>
        <end position="325"/>
    </location>
</feature>
<dbReference type="InterPro" id="IPR003593">
    <property type="entry name" value="AAA+_ATPase"/>
</dbReference>
<dbReference type="Pfam" id="PF02653">
    <property type="entry name" value="BPD_transp_2"/>
    <property type="match status" value="1"/>
</dbReference>
<dbReference type="InterPro" id="IPR003439">
    <property type="entry name" value="ABC_transporter-like_ATP-bd"/>
</dbReference>
<dbReference type="Gene3D" id="3.40.50.300">
    <property type="entry name" value="P-loop containing nucleotide triphosphate hydrolases"/>
    <property type="match status" value="1"/>
</dbReference>
<dbReference type="InterPro" id="IPR027417">
    <property type="entry name" value="P-loop_NTPase"/>
</dbReference>
<evidence type="ECO:0000256" key="4">
    <source>
        <dbReference type="ARBA" id="ARBA00022692"/>
    </source>
</evidence>
<evidence type="ECO:0000256" key="7">
    <source>
        <dbReference type="ARBA" id="ARBA00022989"/>
    </source>
</evidence>
<keyword evidence="4 9" id="KW-0812">Transmembrane</keyword>
<organism evidence="11 12">
    <name type="scientific">Geothrix rubra</name>
    <dbReference type="NCBI Taxonomy" id="2927977"/>
    <lineage>
        <taxon>Bacteria</taxon>
        <taxon>Pseudomonadati</taxon>
        <taxon>Acidobacteriota</taxon>
        <taxon>Holophagae</taxon>
        <taxon>Holophagales</taxon>
        <taxon>Holophagaceae</taxon>
        <taxon>Geothrix</taxon>
    </lineage>
</organism>
<feature type="transmembrane region" description="Helical" evidence="9">
    <location>
        <begin position="87"/>
        <end position="106"/>
    </location>
</feature>
<dbReference type="EMBL" id="BSDD01000007">
    <property type="protein sequence ID" value="GLH71444.1"/>
    <property type="molecule type" value="Genomic_DNA"/>
</dbReference>
<dbReference type="InterPro" id="IPR043428">
    <property type="entry name" value="LivM-like"/>
</dbReference>
<evidence type="ECO:0000256" key="2">
    <source>
        <dbReference type="ARBA" id="ARBA00022448"/>
    </source>
</evidence>
<feature type="transmembrane region" description="Helical" evidence="9">
    <location>
        <begin position="256"/>
        <end position="273"/>
    </location>
</feature>
<comment type="subcellular location">
    <subcellularLocation>
        <location evidence="1">Cell membrane</location>
        <topology evidence="1">Multi-pass membrane protein</topology>
    </subcellularLocation>
</comment>
<evidence type="ECO:0000256" key="8">
    <source>
        <dbReference type="ARBA" id="ARBA00023136"/>
    </source>
</evidence>
<evidence type="ECO:0000256" key="3">
    <source>
        <dbReference type="ARBA" id="ARBA00022475"/>
    </source>
</evidence>
<keyword evidence="7 9" id="KW-1133">Transmembrane helix</keyword>
<dbReference type="InterPro" id="IPR051120">
    <property type="entry name" value="ABC_AA/LPS_Transport"/>
</dbReference>
<keyword evidence="12" id="KW-1185">Reference proteome</keyword>
<name>A0ABQ5QBL2_9BACT</name>
<dbReference type="CDD" id="cd03219">
    <property type="entry name" value="ABC_Mj1267_LivG_branched"/>
    <property type="match status" value="1"/>
</dbReference>